<reference evidence="8 9" key="1">
    <citation type="submission" date="2019-06" db="EMBL/GenBank/DDBJ databases">
        <title>Echinicola alkalisoli sp. nov. isolated from saline soil.</title>
        <authorList>
            <person name="Sun J.-Q."/>
            <person name="Xu L."/>
        </authorList>
    </citation>
    <scope>NUCLEOTIDE SEQUENCE [LARGE SCALE GENOMIC DNA]</scope>
    <source>
        <strain evidence="8 9">LN3S3</strain>
    </source>
</reference>
<keyword evidence="3 7" id="KW-0456">Lyase</keyword>
<dbReference type="HAMAP" id="MF_00114">
    <property type="entry name" value="DeoC_type1"/>
    <property type="match status" value="1"/>
</dbReference>
<dbReference type="InterPro" id="IPR011343">
    <property type="entry name" value="DeoC"/>
</dbReference>
<dbReference type="GO" id="GO:0005737">
    <property type="term" value="C:cytoplasm"/>
    <property type="evidence" value="ECO:0007669"/>
    <property type="project" value="UniProtKB-SubCell"/>
</dbReference>
<dbReference type="SUPFAM" id="SSF51569">
    <property type="entry name" value="Aldolase"/>
    <property type="match status" value="1"/>
</dbReference>
<dbReference type="PANTHER" id="PTHR10889">
    <property type="entry name" value="DEOXYRIBOSE-PHOSPHATE ALDOLASE"/>
    <property type="match status" value="1"/>
</dbReference>
<dbReference type="GO" id="GO:0016052">
    <property type="term" value="P:carbohydrate catabolic process"/>
    <property type="evidence" value="ECO:0007669"/>
    <property type="project" value="TreeGrafter"/>
</dbReference>
<evidence type="ECO:0000256" key="7">
    <source>
        <dbReference type="HAMAP-Rule" id="MF_00114"/>
    </source>
</evidence>
<dbReference type="PIRSF" id="PIRSF001357">
    <property type="entry name" value="DeoC"/>
    <property type="match status" value="1"/>
</dbReference>
<evidence type="ECO:0000256" key="3">
    <source>
        <dbReference type="ARBA" id="ARBA00023239"/>
    </source>
</evidence>
<comment type="subcellular location">
    <subcellularLocation>
        <location evidence="7">Cytoplasm</location>
    </subcellularLocation>
</comment>
<proteinExistence type="inferred from homology"/>
<organism evidence="8 9">
    <name type="scientific">Echinicola soli</name>
    <dbReference type="NCBI Taxonomy" id="2591634"/>
    <lineage>
        <taxon>Bacteria</taxon>
        <taxon>Pseudomonadati</taxon>
        <taxon>Bacteroidota</taxon>
        <taxon>Cytophagia</taxon>
        <taxon>Cytophagales</taxon>
        <taxon>Cyclobacteriaceae</taxon>
        <taxon>Echinicola</taxon>
    </lineage>
</organism>
<dbReference type="Pfam" id="PF01791">
    <property type="entry name" value="DeoC"/>
    <property type="match status" value="1"/>
</dbReference>
<dbReference type="InterPro" id="IPR013785">
    <property type="entry name" value="Aldolase_TIM"/>
</dbReference>
<dbReference type="AlphaFoldDB" id="A0A514CGF3"/>
<evidence type="ECO:0000256" key="6">
    <source>
        <dbReference type="ARBA" id="ARBA00056337"/>
    </source>
</evidence>
<dbReference type="InterPro" id="IPR002915">
    <property type="entry name" value="DeoC/FbaB/LacD_aldolase"/>
</dbReference>
<evidence type="ECO:0000256" key="1">
    <source>
        <dbReference type="ARBA" id="ARBA00010936"/>
    </source>
</evidence>
<keyword evidence="2 7" id="KW-0963">Cytoplasm</keyword>
<feature type="active site" description="Schiff-base intermediate with acetaldehyde" evidence="7">
    <location>
        <position position="153"/>
    </location>
</feature>
<keyword evidence="4 7" id="KW-0704">Schiff base</keyword>
<comment type="pathway">
    <text evidence="7">Carbohydrate degradation; 2-deoxy-D-ribose 1-phosphate degradation; D-glyceraldehyde 3-phosphate and acetaldehyde from 2-deoxy-alpha-D-ribose 1-phosphate: step 2/2.</text>
</comment>
<dbReference type="EC" id="4.1.2.4" evidence="7"/>
<comment type="similarity">
    <text evidence="1 7">Belongs to the DeoC/FbaB aldolase family. DeoC type 1 subfamily.</text>
</comment>
<evidence type="ECO:0000256" key="4">
    <source>
        <dbReference type="ARBA" id="ARBA00023270"/>
    </source>
</evidence>
<dbReference type="CDD" id="cd00959">
    <property type="entry name" value="DeoC"/>
    <property type="match status" value="1"/>
</dbReference>
<dbReference type="GO" id="GO:0009264">
    <property type="term" value="P:deoxyribonucleotide catabolic process"/>
    <property type="evidence" value="ECO:0007669"/>
    <property type="project" value="UniProtKB-UniRule"/>
</dbReference>
<dbReference type="KEGG" id="echi:FKX85_07575"/>
<dbReference type="Gene3D" id="3.20.20.70">
    <property type="entry name" value="Aldolase class I"/>
    <property type="match status" value="1"/>
</dbReference>
<evidence type="ECO:0000256" key="5">
    <source>
        <dbReference type="ARBA" id="ARBA00048791"/>
    </source>
</evidence>
<dbReference type="Proteomes" id="UP000316614">
    <property type="component" value="Chromosome"/>
</dbReference>
<evidence type="ECO:0000256" key="2">
    <source>
        <dbReference type="ARBA" id="ARBA00022490"/>
    </source>
</evidence>
<comment type="function">
    <text evidence="6 7">Catalyzes a reversible aldol reaction between acetaldehyde and D-glyceraldehyde 3-phosphate to generate 2-deoxy-D-ribose 5-phosphate.</text>
</comment>
<accession>A0A514CGF3</accession>
<dbReference type="PANTHER" id="PTHR10889:SF1">
    <property type="entry name" value="DEOXYRIBOSE-PHOSPHATE ALDOLASE"/>
    <property type="match status" value="1"/>
</dbReference>
<dbReference type="NCBIfam" id="TIGR00126">
    <property type="entry name" value="deoC"/>
    <property type="match status" value="1"/>
</dbReference>
<sequence>MIPINTFLEHTQLSPVLTDHQVNQLIEDAQKYRFVGVCIPPFWVKKVKRELQDTAVRTITVVGFPLGHQMTETKVFETNKAIENGADEIDVVWSLSAFKSGMNWPKIELAKLSSVCHDAGKILKVIVETAYLDRDELVQACKICTDAGVDIVKTSTGFAPSGARLEDVKVMREVLPDQVGIKASGGIKTLDQAKAFVQAGADRIGTSTGVQIMEEWLSLKGGSVS</sequence>
<dbReference type="SMART" id="SM01133">
    <property type="entry name" value="DeoC"/>
    <property type="match status" value="1"/>
</dbReference>
<dbReference type="InterPro" id="IPR028581">
    <property type="entry name" value="DeoC_typeI"/>
</dbReference>
<evidence type="ECO:0000313" key="9">
    <source>
        <dbReference type="Proteomes" id="UP000316614"/>
    </source>
</evidence>
<dbReference type="GO" id="GO:0004139">
    <property type="term" value="F:deoxyribose-phosphate aldolase activity"/>
    <property type="evidence" value="ECO:0007669"/>
    <property type="project" value="UniProtKB-UniRule"/>
</dbReference>
<dbReference type="GO" id="GO:0006018">
    <property type="term" value="P:2-deoxyribose 1-phosphate catabolic process"/>
    <property type="evidence" value="ECO:0007669"/>
    <property type="project" value="UniProtKB-UniRule"/>
</dbReference>
<feature type="active site" description="Proton donor/acceptor" evidence="7">
    <location>
        <position position="182"/>
    </location>
</feature>
<dbReference type="EMBL" id="CP041253">
    <property type="protein sequence ID" value="QDH78903.1"/>
    <property type="molecule type" value="Genomic_DNA"/>
</dbReference>
<feature type="active site" description="Proton donor/acceptor" evidence="7">
    <location>
        <position position="90"/>
    </location>
</feature>
<dbReference type="UniPathway" id="UPA00002">
    <property type="reaction ID" value="UER00468"/>
</dbReference>
<dbReference type="FunFam" id="3.20.20.70:FF:000044">
    <property type="entry name" value="Deoxyribose-phosphate aldolase"/>
    <property type="match status" value="1"/>
</dbReference>
<comment type="catalytic activity">
    <reaction evidence="5 7">
        <text>2-deoxy-D-ribose 5-phosphate = D-glyceraldehyde 3-phosphate + acetaldehyde</text>
        <dbReference type="Rhea" id="RHEA:12821"/>
        <dbReference type="ChEBI" id="CHEBI:15343"/>
        <dbReference type="ChEBI" id="CHEBI:59776"/>
        <dbReference type="ChEBI" id="CHEBI:62877"/>
        <dbReference type="EC" id="4.1.2.4"/>
    </reaction>
</comment>
<gene>
    <name evidence="7 8" type="primary">deoC</name>
    <name evidence="8" type="ORF">FKX85_07575</name>
</gene>
<protein>
    <recommendedName>
        <fullName evidence="7">Deoxyribose-phosphate aldolase</fullName>
        <shortName evidence="7">DERA</shortName>
        <ecNumber evidence="7">4.1.2.4</ecNumber>
    </recommendedName>
    <alternativeName>
        <fullName evidence="7">2-deoxy-D-ribose 5-phosphate aldolase</fullName>
    </alternativeName>
    <alternativeName>
        <fullName evidence="7">Phosphodeoxyriboaldolase</fullName>
        <shortName evidence="7">Deoxyriboaldolase</shortName>
    </alternativeName>
</protein>
<evidence type="ECO:0000313" key="8">
    <source>
        <dbReference type="EMBL" id="QDH78903.1"/>
    </source>
</evidence>
<dbReference type="OrthoDB" id="9778711at2"/>
<dbReference type="RefSeq" id="WP_141614156.1">
    <property type="nucleotide sequence ID" value="NZ_CP041253.1"/>
</dbReference>
<keyword evidence="9" id="KW-1185">Reference proteome</keyword>
<name>A0A514CGF3_9BACT</name>